<feature type="compositionally biased region" description="Polar residues" evidence="1">
    <location>
        <begin position="163"/>
        <end position="174"/>
    </location>
</feature>
<feature type="region of interest" description="Disordered" evidence="1">
    <location>
        <begin position="157"/>
        <end position="179"/>
    </location>
</feature>
<dbReference type="PANTHER" id="PTHR33673">
    <property type="entry name" value="SUPPRESSOR SRP40-LIKE PROTEIN"/>
    <property type="match status" value="1"/>
</dbReference>
<dbReference type="PANTHER" id="PTHR33673:SF38">
    <property type="entry name" value="CHROMODOMAIN-HELICASE-DNA-BINDING PROTEIN 7-LIKE"/>
    <property type="match status" value="1"/>
</dbReference>
<evidence type="ECO:0000313" key="2">
    <source>
        <dbReference type="EMBL" id="KAF2282325.1"/>
    </source>
</evidence>
<organism evidence="2 3">
    <name type="scientific">Hevea brasiliensis</name>
    <name type="common">Para rubber tree</name>
    <name type="synonym">Siphonia brasiliensis</name>
    <dbReference type="NCBI Taxonomy" id="3981"/>
    <lineage>
        <taxon>Eukaryota</taxon>
        <taxon>Viridiplantae</taxon>
        <taxon>Streptophyta</taxon>
        <taxon>Embryophyta</taxon>
        <taxon>Tracheophyta</taxon>
        <taxon>Spermatophyta</taxon>
        <taxon>Magnoliopsida</taxon>
        <taxon>eudicotyledons</taxon>
        <taxon>Gunneridae</taxon>
        <taxon>Pentapetalae</taxon>
        <taxon>rosids</taxon>
        <taxon>fabids</taxon>
        <taxon>Malpighiales</taxon>
        <taxon>Euphorbiaceae</taxon>
        <taxon>Crotonoideae</taxon>
        <taxon>Micrandreae</taxon>
        <taxon>Hevea</taxon>
    </lineage>
</organism>
<reference evidence="2 3" key="1">
    <citation type="journal article" date="2020" name="Mol. Plant">
        <title>The Chromosome-Based Rubber Tree Genome Provides New Insights into Spurge Genome Evolution and Rubber Biosynthesis.</title>
        <authorList>
            <person name="Liu J."/>
            <person name="Shi C."/>
            <person name="Shi C.C."/>
            <person name="Li W."/>
            <person name="Zhang Q.J."/>
            <person name="Zhang Y."/>
            <person name="Li K."/>
            <person name="Lu H.F."/>
            <person name="Shi C."/>
            <person name="Zhu S.T."/>
            <person name="Xiao Z.Y."/>
            <person name="Nan H."/>
            <person name="Yue Y."/>
            <person name="Zhu X.G."/>
            <person name="Wu Y."/>
            <person name="Hong X.N."/>
            <person name="Fan G.Y."/>
            <person name="Tong Y."/>
            <person name="Zhang D."/>
            <person name="Mao C.L."/>
            <person name="Liu Y.L."/>
            <person name="Hao S.J."/>
            <person name="Liu W.Q."/>
            <person name="Lv M.Q."/>
            <person name="Zhang H.B."/>
            <person name="Liu Y."/>
            <person name="Hu-Tang G.R."/>
            <person name="Wang J.P."/>
            <person name="Wang J.H."/>
            <person name="Sun Y.H."/>
            <person name="Ni S.B."/>
            <person name="Chen W.B."/>
            <person name="Zhang X.C."/>
            <person name="Jiao Y.N."/>
            <person name="Eichler E.E."/>
            <person name="Li G.H."/>
            <person name="Liu X."/>
            <person name="Gao L.Z."/>
        </authorList>
    </citation>
    <scope>NUCLEOTIDE SEQUENCE [LARGE SCALE GENOMIC DNA]</scope>
    <source>
        <strain evidence="3">cv. GT1</strain>
        <tissue evidence="2">Leaf</tissue>
    </source>
</reference>
<gene>
    <name evidence="2" type="ORF">GH714_043854</name>
</gene>
<protein>
    <submittedName>
        <fullName evidence="2">Uncharacterized protein</fullName>
    </submittedName>
</protein>
<dbReference type="AlphaFoldDB" id="A0A6A6K1J4"/>
<comment type="caution">
    <text evidence="2">The sequence shown here is derived from an EMBL/GenBank/DDBJ whole genome shotgun (WGS) entry which is preliminary data.</text>
</comment>
<sequence>MERPAGTTASPSYRIPSSIFASKSSAPNDWSVASSESLFSIHMGNMSFTRDEANWLGKSGEIGLIGDHALSGSFSPMFDFSSQRHSSNQSPNNISGEIEQRTEAKMRKNINDNEADAGKQKSPVNKSHRSASLRGSDVSASSVKSFAFPILTGDHKMDFPQKRNASSPMTSNSQPPTPKVALEQIHSKNHNQKPLKRLQMLLRVNGTPAYLVVHNVLEEQYVVDLICTVHRQCPFKMVE</sequence>
<proteinExistence type="predicted"/>
<name>A0A6A6K1J4_HEVBR</name>
<keyword evidence="3" id="KW-1185">Reference proteome</keyword>
<dbReference type="Proteomes" id="UP000467840">
    <property type="component" value="Unassembled WGS sequence"/>
</dbReference>
<evidence type="ECO:0000313" key="3">
    <source>
        <dbReference type="Proteomes" id="UP000467840"/>
    </source>
</evidence>
<feature type="region of interest" description="Disordered" evidence="1">
    <location>
        <begin position="113"/>
        <end position="136"/>
    </location>
</feature>
<evidence type="ECO:0000256" key="1">
    <source>
        <dbReference type="SAM" id="MobiDB-lite"/>
    </source>
</evidence>
<dbReference type="EMBL" id="JAAGAX010000367">
    <property type="protein sequence ID" value="KAF2282325.1"/>
    <property type="molecule type" value="Genomic_DNA"/>
</dbReference>
<accession>A0A6A6K1J4</accession>